<keyword evidence="3" id="KW-0408">Iron</keyword>
<dbReference type="GO" id="GO:0016491">
    <property type="term" value="F:oxidoreductase activity"/>
    <property type="evidence" value="ECO:0007669"/>
    <property type="project" value="InterPro"/>
</dbReference>
<dbReference type="SUPFAM" id="SSF53706">
    <property type="entry name" value="Formate dehydrogenase/DMSO reductase, domains 1-3"/>
    <property type="match status" value="1"/>
</dbReference>
<keyword evidence="7" id="KW-1185">Reference proteome</keyword>
<dbReference type="Gene3D" id="2.40.40.20">
    <property type="match status" value="1"/>
</dbReference>
<dbReference type="Pfam" id="PF00384">
    <property type="entry name" value="Molybdopterin"/>
    <property type="match status" value="1"/>
</dbReference>
<evidence type="ECO:0000256" key="4">
    <source>
        <dbReference type="ARBA" id="ARBA00023014"/>
    </source>
</evidence>
<dbReference type="InterPro" id="IPR006963">
    <property type="entry name" value="Mopterin_OxRdtase_4Fe-4S_dom"/>
</dbReference>
<dbReference type="Gene3D" id="2.20.25.90">
    <property type="entry name" value="ADC-like domains"/>
    <property type="match status" value="1"/>
</dbReference>
<proteinExistence type="inferred from homology"/>
<reference evidence="6 7" key="1">
    <citation type="journal article" date="2014" name="Int. J. Syst. Evol. Microbiol.">
        <title>Solimonas terrae sp. nov., isolated from soil.</title>
        <authorList>
            <person name="Kim S.J."/>
            <person name="Moon J.Y."/>
            <person name="Weon H.Y."/>
            <person name="Ahn J.H."/>
            <person name="Chen W.M."/>
            <person name="Kwon S.W."/>
        </authorList>
    </citation>
    <scope>NUCLEOTIDE SEQUENCE [LARGE SCALE GENOMIC DNA]</scope>
    <source>
        <strain evidence="6 7">KIS83-12</strain>
    </source>
</reference>
<dbReference type="InterPro" id="IPR050612">
    <property type="entry name" value="Prok_Mopterin_Oxidored"/>
</dbReference>
<evidence type="ECO:0000313" key="7">
    <source>
        <dbReference type="Proteomes" id="UP000472676"/>
    </source>
</evidence>
<name>A0A6M2BQ58_9GAMM</name>
<organism evidence="6 7">
    <name type="scientific">Solimonas terrae</name>
    <dbReference type="NCBI Taxonomy" id="1396819"/>
    <lineage>
        <taxon>Bacteria</taxon>
        <taxon>Pseudomonadati</taxon>
        <taxon>Pseudomonadota</taxon>
        <taxon>Gammaproteobacteria</taxon>
        <taxon>Nevskiales</taxon>
        <taxon>Nevskiaceae</taxon>
        <taxon>Solimonas</taxon>
    </lineage>
</organism>
<dbReference type="PROSITE" id="PS51669">
    <property type="entry name" value="4FE4S_MOW_BIS_MGD"/>
    <property type="match status" value="1"/>
</dbReference>
<dbReference type="Pfam" id="PF01568">
    <property type="entry name" value="Molydop_binding"/>
    <property type="match status" value="1"/>
</dbReference>
<dbReference type="InterPro" id="IPR006657">
    <property type="entry name" value="MoPterin_dinucl-bd_dom"/>
</dbReference>
<dbReference type="Proteomes" id="UP000472676">
    <property type="component" value="Unassembled WGS sequence"/>
</dbReference>
<feature type="domain" description="4Fe-4S Mo/W bis-MGD-type" evidence="5">
    <location>
        <begin position="2"/>
        <end position="58"/>
    </location>
</feature>
<dbReference type="EMBL" id="JAAMOW010000003">
    <property type="protein sequence ID" value="NGY04345.1"/>
    <property type="molecule type" value="Genomic_DNA"/>
</dbReference>
<evidence type="ECO:0000256" key="2">
    <source>
        <dbReference type="ARBA" id="ARBA00022723"/>
    </source>
</evidence>
<accession>A0A6M2BQ58</accession>
<dbReference type="PANTHER" id="PTHR43742:SF2">
    <property type="entry name" value="ASSIMILATORY NITRATE REDUCTASE CATALYTIC SUBUNIT"/>
    <property type="match status" value="1"/>
</dbReference>
<keyword evidence="2" id="KW-0479">Metal-binding</keyword>
<dbReference type="InterPro" id="IPR006656">
    <property type="entry name" value="Mopterin_OxRdtase"/>
</dbReference>
<protein>
    <submittedName>
        <fullName evidence="6">Molybdopterin-dependent oxidoreductase</fullName>
    </submittedName>
</protein>
<dbReference type="GO" id="GO:0043546">
    <property type="term" value="F:molybdopterin cofactor binding"/>
    <property type="evidence" value="ECO:0007669"/>
    <property type="project" value="InterPro"/>
</dbReference>
<evidence type="ECO:0000259" key="5">
    <source>
        <dbReference type="PROSITE" id="PS51669"/>
    </source>
</evidence>
<dbReference type="GO" id="GO:0046872">
    <property type="term" value="F:metal ion binding"/>
    <property type="evidence" value="ECO:0007669"/>
    <property type="project" value="UniProtKB-KW"/>
</dbReference>
<dbReference type="Gene3D" id="3.40.50.740">
    <property type="match status" value="1"/>
</dbReference>
<dbReference type="Pfam" id="PF04879">
    <property type="entry name" value="Molybdop_Fe4S4"/>
    <property type="match status" value="1"/>
</dbReference>
<dbReference type="InterPro" id="IPR009010">
    <property type="entry name" value="Asp_de-COase-like_dom_sf"/>
</dbReference>
<dbReference type="GO" id="GO:0051536">
    <property type="term" value="F:iron-sulfur cluster binding"/>
    <property type="evidence" value="ECO:0007669"/>
    <property type="project" value="UniProtKB-KW"/>
</dbReference>
<evidence type="ECO:0000313" key="6">
    <source>
        <dbReference type="EMBL" id="NGY04345.1"/>
    </source>
</evidence>
<dbReference type="SMART" id="SM00926">
    <property type="entry name" value="Molybdop_Fe4S4"/>
    <property type="match status" value="1"/>
</dbReference>
<sequence>MSETIYSYCQYCMCMCGTKIVVDGNRVVDIEPDRENPFSWRDFCRKGKTAAQVIDHPQRLTRPMKRVGDRYVEASYEEAITDIAARLQRIIEQHGADAVGSYSGNPLGFNFAGTMFWNGLLDAIGTGNRYWVGSVDQNNTHVVQEQMYGTELMALIGDVDDAKCFLFIGMDPAQSKFVWMETVPDGWNRVLEAQRKGAELIVVDPRRSTTAERADTHVAILPGQDWAFLLGLLHVIFSERLECTDTAVPLSGVAEIRAMAMSAPLDDLADRCGVAVELIRDVARRFATAERGMCITHTGVSHTPTGTIAEWLAAVLNAVTNRLDQPGGKRIEPGYIDLIAIWSKFAPPGKHRTRLRDQPTVAGFHSLAELADEITVPGAGQIRAMLIAAGNPVTSGPDGDALDQALSQLDLLVSIDFVQRESHRHAHWLIPGTHFLEREGLHVLFAGLVELPFAQYARRAVKPPDGVMEEWQFFTELALALNRNLFGKPGVNKIIRASRWLARLSGKPGWALNPRWIERLLVKSGKRLKYDDILRHPHGWLYGKKEYGHLARALRTPDKTVHCAPPRFLFALRRELTEHRTRTSAAFPMLMVNRRVRESMNSWLNETPGLFEQHRSNAVEMHPDDAAALGLESGQWARVSSATGTVELPVVIVAGGRAGVVAIPHGWGSRIFDPRAAGRTRTFGVNRNLLVDRRELDPFSQIPSLNATPVRVEALAVRPQHAAPATSAVH</sequence>
<dbReference type="Gene3D" id="3.40.228.10">
    <property type="entry name" value="Dimethylsulfoxide Reductase, domain 2"/>
    <property type="match status" value="1"/>
</dbReference>
<evidence type="ECO:0000256" key="1">
    <source>
        <dbReference type="ARBA" id="ARBA00010312"/>
    </source>
</evidence>
<comment type="caution">
    <text evidence="6">The sequence shown here is derived from an EMBL/GenBank/DDBJ whole genome shotgun (WGS) entry which is preliminary data.</text>
</comment>
<comment type="similarity">
    <text evidence="1">Belongs to the prokaryotic molybdopterin-containing oxidoreductase family.</text>
</comment>
<dbReference type="SUPFAM" id="SSF50692">
    <property type="entry name" value="ADC-like"/>
    <property type="match status" value="1"/>
</dbReference>
<gene>
    <name evidence="6" type="ORF">G7Y85_06185</name>
</gene>
<dbReference type="PANTHER" id="PTHR43742">
    <property type="entry name" value="TRIMETHYLAMINE-N-OXIDE REDUCTASE"/>
    <property type="match status" value="1"/>
</dbReference>
<dbReference type="AlphaFoldDB" id="A0A6M2BQ58"/>
<evidence type="ECO:0000256" key="3">
    <source>
        <dbReference type="ARBA" id="ARBA00023004"/>
    </source>
</evidence>
<keyword evidence="4" id="KW-0411">Iron-sulfur</keyword>
<dbReference type="RefSeq" id="WP_166253553.1">
    <property type="nucleotide sequence ID" value="NZ_JAAMOW010000003.1"/>
</dbReference>